<dbReference type="InterPro" id="IPR010809">
    <property type="entry name" value="FliD_C"/>
</dbReference>
<evidence type="ECO:0000256" key="5">
    <source>
        <dbReference type="RuleBase" id="RU362066"/>
    </source>
</evidence>
<comment type="similarity">
    <text evidence="1 5">Belongs to the FliD family.</text>
</comment>
<keyword evidence="8" id="KW-0966">Cell projection</keyword>
<accession>A0A174ZMP6</accession>
<feature type="domain" description="Flagellar hook-associated protein 2 C-terminal" evidence="7">
    <location>
        <begin position="437"/>
        <end position="700"/>
    </location>
</feature>
<dbReference type="GO" id="GO:0071973">
    <property type="term" value="P:bacterial-type flagellum-dependent cell motility"/>
    <property type="evidence" value="ECO:0007669"/>
    <property type="project" value="TreeGrafter"/>
</dbReference>
<evidence type="ECO:0000256" key="3">
    <source>
        <dbReference type="ARBA" id="ARBA00023054"/>
    </source>
</evidence>
<evidence type="ECO:0000256" key="1">
    <source>
        <dbReference type="ARBA" id="ARBA00009764"/>
    </source>
</evidence>
<dbReference type="InterPro" id="IPR040026">
    <property type="entry name" value="FliD"/>
</dbReference>
<proteinExistence type="inferred from homology"/>
<protein>
    <recommendedName>
        <fullName evidence="5">Flagellar hook-associated protein 2</fullName>
        <shortName evidence="5">HAP2</shortName>
    </recommendedName>
    <alternativeName>
        <fullName evidence="5">Flagellar cap protein</fullName>
    </alternativeName>
</protein>
<dbReference type="Pfam" id="PF02465">
    <property type="entry name" value="FliD_N"/>
    <property type="match status" value="1"/>
</dbReference>
<organism evidence="8 9">
    <name type="scientific">Lachnospira eligens</name>
    <dbReference type="NCBI Taxonomy" id="39485"/>
    <lineage>
        <taxon>Bacteria</taxon>
        <taxon>Bacillati</taxon>
        <taxon>Bacillota</taxon>
        <taxon>Clostridia</taxon>
        <taxon>Lachnospirales</taxon>
        <taxon>Lachnospiraceae</taxon>
        <taxon>Lachnospira</taxon>
    </lineage>
</organism>
<comment type="subcellular location">
    <subcellularLocation>
        <location evidence="5">Secreted</location>
    </subcellularLocation>
    <subcellularLocation>
        <location evidence="5">Bacterial flagellum</location>
    </subcellularLocation>
</comment>
<dbReference type="AlphaFoldDB" id="A0A174ZMP6"/>
<dbReference type="PANTHER" id="PTHR30288:SF0">
    <property type="entry name" value="FLAGELLAR HOOK-ASSOCIATED PROTEIN 2"/>
    <property type="match status" value="1"/>
</dbReference>
<name>A0A174ZMP6_9FIRM</name>
<evidence type="ECO:0000256" key="4">
    <source>
        <dbReference type="ARBA" id="ARBA00023143"/>
    </source>
</evidence>
<dbReference type="Proteomes" id="UP000095780">
    <property type="component" value="Unassembled WGS sequence"/>
</dbReference>
<dbReference type="PANTHER" id="PTHR30288">
    <property type="entry name" value="FLAGELLAR CAP/ASSEMBLY PROTEIN FLID"/>
    <property type="match status" value="1"/>
</dbReference>
<evidence type="ECO:0000313" key="9">
    <source>
        <dbReference type="Proteomes" id="UP000095780"/>
    </source>
</evidence>
<keyword evidence="8" id="KW-0282">Flagellum</keyword>
<feature type="domain" description="Flagellar hook-associated protein 2 N-terminal" evidence="6">
    <location>
        <begin position="10"/>
        <end position="105"/>
    </location>
</feature>
<dbReference type="RefSeq" id="WP_055287088.1">
    <property type="nucleotide sequence ID" value="NZ_CABIXW010000004.1"/>
</dbReference>
<comment type="function">
    <text evidence="5">Required for morphogenesis and for the elongation of the flagellar filament by facilitating polymerization of the flagellin monomers at the tip of growing filament. Forms a capping structure, which prevents flagellin subunits (transported through the central channel of the flagellum) from leaking out without polymerization at the distal end.</text>
</comment>
<dbReference type="GO" id="GO:0005576">
    <property type="term" value="C:extracellular region"/>
    <property type="evidence" value="ECO:0007669"/>
    <property type="project" value="UniProtKB-SubCell"/>
</dbReference>
<evidence type="ECO:0000259" key="6">
    <source>
        <dbReference type="Pfam" id="PF02465"/>
    </source>
</evidence>
<dbReference type="GO" id="GO:0009424">
    <property type="term" value="C:bacterial-type flagellum hook"/>
    <property type="evidence" value="ECO:0007669"/>
    <property type="project" value="UniProtKB-UniRule"/>
</dbReference>
<keyword evidence="4 5" id="KW-0975">Bacterial flagellum</keyword>
<dbReference type="GO" id="GO:0007155">
    <property type="term" value="P:cell adhesion"/>
    <property type="evidence" value="ECO:0007669"/>
    <property type="project" value="InterPro"/>
</dbReference>
<evidence type="ECO:0000313" key="8">
    <source>
        <dbReference type="EMBL" id="CUQ85486.1"/>
    </source>
</evidence>
<dbReference type="GO" id="GO:0009421">
    <property type="term" value="C:bacterial-type flagellum filament cap"/>
    <property type="evidence" value="ECO:0007669"/>
    <property type="project" value="InterPro"/>
</dbReference>
<keyword evidence="5" id="KW-0964">Secreted</keyword>
<evidence type="ECO:0000256" key="2">
    <source>
        <dbReference type="ARBA" id="ARBA00011255"/>
    </source>
</evidence>
<sequence>MAIRLSGMVSGMDTESLVSALVSSYKLKKDNLVKAQTKLSWKQEKWKTMNTSIYGFYSGKLSSARFSTSYNLKTSTVSNDKYAKVSASSSAVSGTQRLKVNHLAATGYLTGGKITATDKSKVTGSTKLSDIIGTKDGSISVKTSSGIKSIDITEDMNVSQFTAKLKEAGLNANFDDNNGRFFISAKESGKNNDFSLTANDANGLNALKALGIYTVNDTDKAEYTRLAALTEGTDAYNTELESMYTKATAKDTAKNYADKYNAAKDKLDALAADDTWDHSYTLDEYVAKLKTETPDLLNAYDKYKKEKVDSEGNTVKDSDGNVVYEYDTEAMEKDGVKEEYEAAVKKKASNESLIKVYDDNSKVIEDTKDYVTIGDDGKAVANETNEKVVQEVSDTNADRQAKAKALLDSKIAMAKTAANDIDNTASSDTTKAVRITGQDSEIVLNGATFTNNTNNYSINGLTIQALNVTGTDEVTITTDTDVDGIYDMIKGFLKDYNDLVKSVDVAYNAASSKGYEPLTSDEKDAMSDDEVKKWEEKIKDSLLRKDSTLGSVLDTMKNDMARSFKVGDKSYSLSSFGIATLGYFNSPENETGVYHIDGNKDDTYTSANTDKLKSMIASDPDTVITFFSQLASQLYKDLGSKMTASSTSSAYTIYNDKQMNTQYSEYNTKISEAEDKVTTWEDYYYSKFSAMESALAKMNAQSSSLTGLFS</sequence>
<keyword evidence="3 5" id="KW-0175">Coiled coil</keyword>
<keyword evidence="8" id="KW-0969">Cilium</keyword>
<gene>
    <name evidence="8" type="ORF">ERS852492_01627</name>
</gene>
<dbReference type="Pfam" id="PF07195">
    <property type="entry name" value="FliD_C"/>
    <property type="match status" value="1"/>
</dbReference>
<dbReference type="EMBL" id="CZBV01000004">
    <property type="protein sequence ID" value="CUQ85486.1"/>
    <property type="molecule type" value="Genomic_DNA"/>
</dbReference>
<comment type="subunit">
    <text evidence="2 5">Homopentamer.</text>
</comment>
<reference evidence="8 9" key="1">
    <citation type="submission" date="2015-09" db="EMBL/GenBank/DDBJ databases">
        <authorList>
            <consortium name="Pathogen Informatics"/>
        </authorList>
    </citation>
    <scope>NUCLEOTIDE SEQUENCE [LARGE SCALE GENOMIC DNA]</scope>
    <source>
        <strain evidence="8 9">2789STDY5834878</strain>
    </source>
</reference>
<dbReference type="InterPro" id="IPR003481">
    <property type="entry name" value="FliD_N"/>
</dbReference>
<feature type="coiled-coil region" evidence="5">
    <location>
        <begin position="246"/>
        <end position="273"/>
    </location>
</feature>
<evidence type="ECO:0000259" key="7">
    <source>
        <dbReference type="Pfam" id="PF07195"/>
    </source>
</evidence>